<accession>A0ACC2I941</accession>
<proteinExistence type="predicted"/>
<dbReference type="Proteomes" id="UP001153331">
    <property type="component" value="Unassembled WGS sequence"/>
</dbReference>
<comment type="caution">
    <text evidence="1">The sequence shown here is derived from an EMBL/GenBank/DDBJ whole genome shotgun (WGS) entry which is preliminary data.</text>
</comment>
<sequence>MQEETLTQNLEGPFADGLGEYATMYGGGLQWDSIRPTKLATTTVQELDAVQPPPSTNERPTTASRFANASYGLAAHVPQYRRHAEGLQLAEEAPPRSSSLGYSTDLIHDERFPRPPTGYWASTPRTISMPHSPGSVATKYTAGYTTQTPILTPHSHPHLPDVPSPLSFRRPTAVPMTPPMSNSGSSEGGIRDSMASLSLSGQQPAPLRLPMSPANLPPATLSRMGTVSSTSSSVSSVQLRSQSVGSPISPLSKPRFSVAAFTTGVHENEAPDMSSDRAKAEIAQRIEKKDVTSSRKTSAGSSIMKGFSLKRSNTAGNSSGGPSPEVLSQVLEEVAQEGSLSLVKAVVFMGADPAGKSKKAKHEALAKASAGGHARVVDFLLRNGASYGEVRLKVKFTPTDYALLSAAYKGYAELVSCLIASHGANPMTEQWPRQIEEAQHYWAETQVRLGKSSVLDGISRWENVDDGISIMKFIMGSSSFDPTALVSGLFDSKSEIQSASYQNRPWQTTYEVSSLACFACAGWADTVEDMLALRGAPKDYEKDDDIQQHQEKKTRFVTPINAITTNTWQKRPEDALRILHLLVERGFNFSQAQRTQNDIGLRTPLGRAISADAAQAVELILQHKPTLVREEIYFRRNKRETKALPFVIALALDKLEVSRVLLRSGAHPRDPAIEDMNILHFAANESGQAATAMLLEMLPMAPELTYEALDIAIKRNNKDNVRILLDFISAAADRGEIAALPPAYDSILLCTDTDKDVETKFRYAELIDMVYQWDAGRVLHRPQLPSILNAIRKDNYAGVEKLMQLGIIDGKSLVLNSKARPIGESGEWTVLECCETTRRSPDWLALLRYHGAPLY</sequence>
<reference evidence="1" key="1">
    <citation type="submission" date="2022-11" db="EMBL/GenBank/DDBJ databases">
        <title>Genome Sequence of Boeremia exigua.</title>
        <authorList>
            <person name="Buettner E."/>
        </authorList>
    </citation>
    <scope>NUCLEOTIDE SEQUENCE</scope>
    <source>
        <strain evidence="1">CU02</strain>
    </source>
</reference>
<gene>
    <name evidence="1" type="ORF">OPT61_g5791</name>
</gene>
<evidence type="ECO:0000313" key="1">
    <source>
        <dbReference type="EMBL" id="KAJ8111666.1"/>
    </source>
</evidence>
<evidence type="ECO:0000313" key="2">
    <source>
        <dbReference type="Proteomes" id="UP001153331"/>
    </source>
</evidence>
<dbReference type="EMBL" id="JAPHNI010000385">
    <property type="protein sequence ID" value="KAJ8111666.1"/>
    <property type="molecule type" value="Genomic_DNA"/>
</dbReference>
<protein>
    <submittedName>
        <fullName evidence="1">Uncharacterized protein</fullName>
    </submittedName>
</protein>
<organism evidence="1 2">
    <name type="scientific">Boeremia exigua</name>
    <dbReference type="NCBI Taxonomy" id="749465"/>
    <lineage>
        <taxon>Eukaryota</taxon>
        <taxon>Fungi</taxon>
        <taxon>Dikarya</taxon>
        <taxon>Ascomycota</taxon>
        <taxon>Pezizomycotina</taxon>
        <taxon>Dothideomycetes</taxon>
        <taxon>Pleosporomycetidae</taxon>
        <taxon>Pleosporales</taxon>
        <taxon>Pleosporineae</taxon>
        <taxon>Didymellaceae</taxon>
        <taxon>Boeremia</taxon>
    </lineage>
</organism>
<name>A0ACC2I941_9PLEO</name>
<keyword evidence="2" id="KW-1185">Reference proteome</keyword>